<evidence type="ECO:0000313" key="3">
    <source>
        <dbReference type="EMBL" id="KAJ4758667.1"/>
    </source>
</evidence>
<dbReference type="SMART" id="SM00166">
    <property type="entry name" value="UBX"/>
    <property type="match status" value="1"/>
</dbReference>
<dbReference type="PROSITE" id="PS50033">
    <property type="entry name" value="UBX"/>
    <property type="match status" value="1"/>
</dbReference>
<name>A0AAV8CVZ6_9POAL</name>
<comment type="caution">
    <text evidence="3">The sequence shown here is derived from an EMBL/GenBank/DDBJ whole genome shotgun (WGS) entry which is preliminary data.</text>
</comment>
<protein>
    <submittedName>
        <fullName evidence="3">FAS-associated factor 2</fullName>
    </submittedName>
</protein>
<dbReference type="Pfam" id="PF00789">
    <property type="entry name" value="UBX"/>
    <property type="match status" value="1"/>
</dbReference>
<feature type="region of interest" description="Disordered" evidence="1">
    <location>
        <begin position="1"/>
        <end position="92"/>
    </location>
</feature>
<dbReference type="CDD" id="cd01767">
    <property type="entry name" value="UBX"/>
    <property type="match status" value="1"/>
</dbReference>
<organism evidence="3 4">
    <name type="scientific">Rhynchospora pubera</name>
    <dbReference type="NCBI Taxonomy" id="906938"/>
    <lineage>
        <taxon>Eukaryota</taxon>
        <taxon>Viridiplantae</taxon>
        <taxon>Streptophyta</taxon>
        <taxon>Embryophyta</taxon>
        <taxon>Tracheophyta</taxon>
        <taxon>Spermatophyta</taxon>
        <taxon>Magnoliopsida</taxon>
        <taxon>Liliopsida</taxon>
        <taxon>Poales</taxon>
        <taxon>Cyperaceae</taxon>
        <taxon>Cyperoideae</taxon>
        <taxon>Rhynchosporeae</taxon>
        <taxon>Rhynchospora</taxon>
    </lineage>
</organism>
<feature type="compositionally biased region" description="Basic and acidic residues" evidence="1">
    <location>
        <begin position="19"/>
        <end position="36"/>
    </location>
</feature>
<dbReference type="Proteomes" id="UP001140206">
    <property type="component" value="Chromosome 4"/>
</dbReference>
<feature type="compositionally biased region" description="Basic and acidic residues" evidence="1">
    <location>
        <begin position="75"/>
        <end position="85"/>
    </location>
</feature>
<accession>A0AAV8CVZ6</accession>
<proteinExistence type="predicted"/>
<reference evidence="3" key="1">
    <citation type="submission" date="2022-08" db="EMBL/GenBank/DDBJ databases">
        <authorList>
            <person name="Marques A."/>
        </authorList>
    </citation>
    <scope>NUCLEOTIDE SEQUENCE</scope>
    <source>
        <strain evidence="3">RhyPub2mFocal</strain>
        <tissue evidence="3">Leaves</tissue>
    </source>
</reference>
<evidence type="ECO:0000259" key="2">
    <source>
        <dbReference type="PROSITE" id="PS50033"/>
    </source>
</evidence>
<dbReference type="PANTHER" id="PTHR23322">
    <property type="entry name" value="FAS-ASSOCIATED PROTEIN"/>
    <property type="match status" value="1"/>
</dbReference>
<dbReference type="GO" id="GO:0005783">
    <property type="term" value="C:endoplasmic reticulum"/>
    <property type="evidence" value="ECO:0007669"/>
    <property type="project" value="TreeGrafter"/>
</dbReference>
<dbReference type="SUPFAM" id="SSF54236">
    <property type="entry name" value="Ubiquitin-like"/>
    <property type="match status" value="1"/>
</dbReference>
<dbReference type="AlphaFoldDB" id="A0AAV8CVZ6"/>
<dbReference type="PANTHER" id="PTHR23322:SF71">
    <property type="entry name" value="UBIQUITIN-ASSOCIATED (UBA) PROTEIN-RELATED"/>
    <property type="match status" value="1"/>
</dbReference>
<dbReference type="Gene3D" id="3.10.20.90">
    <property type="entry name" value="Phosphatidylinositol 3-kinase Catalytic Subunit, Chain A, domain 1"/>
    <property type="match status" value="1"/>
</dbReference>
<dbReference type="InterPro" id="IPR050730">
    <property type="entry name" value="UBX_domain-protein"/>
</dbReference>
<dbReference type="GO" id="GO:0043130">
    <property type="term" value="F:ubiquitin binding"/>
    <property type="evidence" value="ECO:0007669"/>
    <property type="project" value="TreeGrafter"/>
</dbReference>
<feature type="domain" description="UBX" evidence="2">
    <location>
        <begin position="93"/>
        <end position="171"/>
    </location>
</feature>
<keyword evidence="4" id="KW-1185">Reference proteome</keyword>
<dbReference type="EMBL" id="JAMFTS010000004">
    <property type="protein sequence ID" value="KAJ4758667.1"/>
    <property type="molecule type" value="Genomic_DNA"/>
</dbReference>
<evidence type="ECO:0000313" key="4">
    <source>
        <dbReference type="Proteomes" id="UP001140206"/>
    </source>
</evidence>
<dbReference type="GO" id="GO:0036503">
    <property type="term" value="P:ERAD pathway"/>
    <property type="evidence" value="ECO:0007669"/>
    <property type="project" value="TreeGrafter"/>
</dbReference>
<dbReference type="InterPro" id="IPR029071">
    <property type="entry name" value="Ubiquitin-like_domsf"/>
</dbReference>
<dbReference type="InterPro" id="IPR001012">
    <property type="entry name" value="UBX_dom"/>
</dbReference>
<gene>
    <name evidence="3" type="ORF">LUZ62_069042</name>
</gene>
<feature type="compositionally biased region" description="Basic and acidic residues" evidence="1">
    <location>
        <begin position="43"/>
        <end position="54"/>
    </location>
</feature>
<sequence length="178" mass="20329">MEILHRTLDEQGSAFNAMRSEEERTRRENQQLRQEQDAAYLESLRKDKEKEQQQKRASGKLTGASGKGPSPVGHRVKETTKKPETNRTNSSEISNLITKIMIRLPNGERVRCSFPTTNTIRSIYNYIDSLNIPGMGSYQILTNFPKRFYGYEQLGMTLRDAGFHPSATLFVEQLPDST</sequence>
<evidence type="ECO:0000256" key="1">
    <source>
        <dbReference type="SAM" id="MobiDB-lite"/>
    </source>
</evidence>